<dbReference type="STRING" id="72664.V4MP50"/>
<dbReference type="Gene3D" id="3.30.200.20">
    <property type="entry name" value="Phosphorylase Kinase, domain 1"/>
    <property type="match status" value="1"/>
</dbReference>
<sequence>MGCICSKGAAEEENDVAFHRQKGNEYWNKSSSVQLIAPLPSNKDDFSHKAVDGSSGGGRRASGLIVPIDDSHDGKTVIVERPSRSHRGRRVSDNGKGGGLIISNVPRSAEAELIAAGWPYWLTSVAGEAIKGWVPRRADSFEKLDKIGQGTYSIVYKARDLETGQIVAMKKVRFANMDPESVRFMAREINILRKLDHPNVMKLQCLVTSKLSGSLYLVFEYMEHDLSGLALRPGVKFTEPEIKCFMKQLLCGLEHCHSRGILHRDIKGSNLLVNNDGVLKIGDFGLASFYHPNHDQPLTSRVVTLWYRAPELLLGSTEYGPAIDLWSVGCILAELFVGKPIMPGRTEVEQMHKIFKLCGSPSDDFWETTKFPQATSYRPQHTYKRVLLETFKNLPSSSLALLDQLLSVEPERRCSASSTLMSEFFTTEPLPCHISSLPKYPPSKELDAKNRNEEARRKKSEAVKWRGHESVRRGSRDSKVTPEFLASGHSNVSINTPVGFKKDRGKPFSDNNSAIHTPTWNKNESSSNVGEVKASRSNNVPGTMGDYLSSSSQKENVASRQPTTTYMRKKNRMHYSGPLMPPGGNIEDMMKEHERRIQEAVRKSRLEKSATKKNKDISVKACA</sequence>
<dbReference type="PROSITE" id="PS50011">
    <property type="entry name" value="PROTEIN_KINASE_DOM"/>
    <property type="match status" value="1"/>
</dbReference>
<keyword evidence="5" id="KW-0418">Kinase</keyword>
<feature type="region of interest" description="Disordered" evidence="8">
    <location>
        <begin position="436"/>
        <end position="481"/>
    </location>
</feature>
<evidence type="ECO:0000256" key="7">
    <source>
        <dbReference type="PROSITE-ProRule" id="PRU10141"/>
    </source>
</evidence>
<evidence type="ECO:0000256" key="2">
    <source>
        <dbReference type="ARBA" id="ARBA00022527"/>
    </source>
</evidence>
<dbReference type="GO" id="GO:0005634">
    <property type="term" value="C:nucleus"/>
    <property type="evidence" value="ECO:0007669"/>
    <property type="project" value="TreeGrafter"/>
</dbReference>
<keyword evidence="2" id="KW-0723">Serine/threonine-protein kinase</keyword>
<protein>
    <recommendedName>
        <fullName evidence="9">Protein kinase domain-containing protein</fullName>
    </recommendedName>
</protein>
<dbReference type="InterPro" id="IPR011009">
    <property type="entry name" value="Kinase-like_dom_sf"/>
</dbReference>
<dbReference type="InterPro" id="IPR017441">
    <property type="entry name" value="Protein_kinase_ATP_BS"/>
</dbReference>
<dbReference type="GO" id="GO:0008353">
    <property type="term" value="F:RNA polymerase II CTD heptapeptide repeat kinase activity"/>
    <property type="evidence" value="ECO:0007669"/>
    <property type="project" value="TreeGrafter"/>
</dbReference>
<evidence type="ECO:0000256" key="3">
    <source>
        <dbReference type="ARBA" id="ARBA00022679"/>
    </source>
</evidence>
<dbReference type="GO" id="GO:0005524">
    <property type="term" value="F:ATP binding"/>
    <property type="evidence" value="ECO:0007669"/>
    <property type="project" value="UniProtKB-UniRule"/>
</dbReference>
<dbReference type="Gene3D" id="1.10.510.10">
    <property type="entry name" value="Transferase(Phosphotransferase) domain 1"/>
    <property type="match status" value="1"/>
</dbReference>
<feature type="compositionally biased region" description="Basic and acidic residues" evidence="8">
    <location>
        <begin position="442"/>
        <end position="480"/>
    </location>
</feature>
<dbReference type="PANTHER" id="PTHR24056:SF416">
    <property type="entry name" value="PROTEIN KINASE SUPERFAMILY PROTEIN"/>
    <property type="match status" value="1"/>
</dbReference>
<accession>V4MP50</accession>
<dbReference type="Gramene" id="ESQ33416">
    <property type="protein sequence ID" value="ESQ33416"/>
    <property type="gene ID" value="EUTSA_v10007077mg"/>
</dbReference>
<evidence type="ECO:0000256" key="1">
    <source>
        <dbReference type="ARBA" id="ARBA00006485"/>
    </source>
</evidence>
<evidence type="ECO:0000256" key="4">
    <source>
        <dbReference type="ARBA" id="ARBA00022741"/>
    </source>
</evidence>
<dbReference type="OrthoDB" id="28397at2759"/>
<feature type="binding site" evidence="7">
    <location>
        <position position="170"/>
    </location>
    <ligand>
        <name>ATP</name>
        <dbReference type="ChEBI" id="CHEBI:30616"/>
    </ligand>
</feature>
<reference evidence="10 11" key="1">
    <citation type="journal article" date="2013" name="Front. Plant Sci.">
        <title>The Reference Genome of the Halophytic Plant Eutrema salsugineum.</title>
        <authorList>
            <person name="Yang R."/>
            <person name="Jarvis D.E."/>
            <person name="Chen H."/>
            <person name="Beilstein M.A."/>
            <person name="Grimwood J."/>
            <person name="Jenkins J."/>
            <person name="Shu S."/>
            <person name="Prochnik S."/>
            <person name="Xin M."/>
            <person name="Ma C."/>
            <person name="Schmutz J."/>
            <person name="Wing R.A."/>
            <person name="Mitchell-Olds T."/>
            <person name="Schumaker K.S."/>
            <person name="Wang X."/>
        </authorList>
    </citation>
    <scope>NUCLEOTIDE SEQUENCE [LARGE SCALE GENOMIC DNA]</scope>
</reference>
<dbReference type="CDD" id="cd07840">
    <property type="entry name" value="STKc_CDK9_like"/>
    <property type="match status" value="1"/>
</dbReference>
<proteinExistence type="inferred from homology"/>
<comment type="similarity">
    <text evidence="1">Belongs to the protein kinase superfamily. CMGC Ser/Thr protein kinase family. CDC2/CDKX subfamily.</text>
</comment>
<dbReference type="KEGG" id="eus:EUTSA_v10007077mg"/>
<evidence type="ECO:0000256" key="5">
    <source>
        <dbReference type="ARBA" id="ARBA00022777"/>
    </source>
</evidence>
<dbReference type="PROSITE" id="PS00108">
    <property type="entry name" value="PROTEIN_KINASE_ST"/>
    <property type="match status" value="1"/>
</dbReference>
<keyword evidence="4 7" id="KW-0547">Nucleotide-binding</keyword>
<dbReference type="FunFam" id="3.30.200.20:FF:000021">
    <property type="entry name" value="probable serine/threonine-protein kinase At1g54610"/>
    <property type="match status" value="1"/>
</dbReference>
<dbReference type="InterPro" id="IPR008271">
    <property type="entry name" value="Ser/Thr_kinase_AS"/>
</dbReference>
<keyword evidence="6 7" id="KW-0067">ATP-binding</keyword>
<feature type="region of interest" description="Disordered" evidence="8">
    <location>
        <begin position="596"/>
        <end position="623"/>
    </location>
</feature>
<dbReference type="SMART" id="SM00220">
    <property type="entry name" value="S_TKc"/>
    <property type="match status" value="1"/>
</dbReference>
<evidence type="ECO:0000256" key="8">
    <source>
        <dbReference type="SAM" id="MobiDB-lite"/>
    </source>
</evidence>
<dbReference type="SUPFAM" id="SSF56112">
    <property type="entry name" value="Protein kinase-like (PK-like)"/>
    <property type="match status" value="1"/>
</dbReference>
<dbReference type="Proteomes" id="UP000030689">
    <property type="component" value="Unassembled WGS sequence"/>
</dbReference>
<feature type="region of interest" description="Disordered" evidence="8">
    <location>
        <begin position="511"/>
        <end position="540"/>
    </location>
</feature>
<organism evidence="10 11">
    <name type="scientific">Eutrema salsugineum</name>
    <name type="common">Saltwater cress</name>
    <name type="synonym">Sisymbrium salsugineum</name>
    <dbReference type="NCBI Taxonomy" id="72664"/>
    <lineage>
        <taxon>Eukaryota</taxon>
        <taxon>Viridiplantae</taxon>
        <taxon>Streptophyta</taxon>
        <taxon>Embryophyta</taxon>
        <taxon>Tracheophyta</taxon>
        <taxon>Spermatophyta</taxon>
        <taxon>Magnoliopsida</taxon>
        <taxon>eudicotyledons</taxon>
        <taxon>Gunneridae</taxon>
        <taxon>Pentapetalae</taxon>
        <taxon>rosids</taxon>
        <taxon>malvids</taxon>
        <taxon>Brassicales</taxon>
        <taxon>Brassicaceae</taxon>
        <taxon>Eutremeae</taxon>
        <taxon>Eutrema</taxon>
    </lineage>
</organism>
<evidence type="ECO:0000313" key="10">
    <source>
        <dbReference type="EMBL" id="ESQ33416.1"/>
    </source>
</evidence>
<evidence type="ECO:0000313" key="11">
    <source>
        <dbReference type="Proteomes" id="UP000030689"/>
    </source>
</evidence>
<dbReference type="FunFam" id="1.10.510.10:FF:000043">
    <property type="entry name" value="probable serine/threonine-protein kinase At1g54610"/>
    <property type="match status" value="1"/>
</dbReference>
<dbReference type="AlphaFoldDB" id="V4MP50"/>
<dbReference type="eggNOG" id="KOG0600">
    <property type="taxonomic scope" value="Eukaryota"/>
</dbReference>
<dbReference type="InterPro" id="IPR000719">
    <property type="entry name" value="Prot_kinase_dom"/>
</dbReference>
<dbReference type="Pfam" id="PF00069">
    <property type="entry name" value="Pkinase"/>
    <property type="match status" value="1"/>
</dbReference>
<dbReference type="PROSITE" id="PS00107">
    <property type="entry name" value="PROTEIN_KINASE_ATP"/>
    <property type="match status" value="1"/>
</dbReference>
<dbReference type="InterPro" id="IPR050108">
    <property type="entry name" value="CDK"/>
</dbReference>
<evidence type="ECO:0000259" key="9">
    <source>
        <dbReference type="PROSITE" id="PS50011"/>
    </source>
</evidence>
<name>V4MP50_EUTSA</name>
<dbReference type="EMBL" id="KI517683">
    <property type="protein sequence ID" value="ESQ33416.1"/>
    <property type="molecule type" value="Genomic_DNA"/>
</dbReference>
<gene>
    <name evidence="10" type="ORF">EUTSA_v10007077mg</name>
</gene>
<evidence type="ECO:0000256" key="6">
    <source>
        <dbReference type="ARBA" id="ARBA00022840"/>
    </source>
</evidence>
<keyword evidence="3" id="KW-0808">Transferase</keyword>
<feature type="domain" description="Protein kinase" evidence="9">
    <location>
        <begin position="141"/>
        <end position="425"/>
    </location>
</feature>
<dbReference type="PANTHER" id="PTHR24056">
    <property type="entry name" value="CELL DIVISION PROTEIN KINASE"/>
    <property type="match status" value="1"/>
</dbReference>
<dbReference type="OMA" id="EDMMKEH"/>
<keyword evidence="11" id="KW-1185">Reference proteome</keyword>
<dbReference type="GO" id="GO:0000307">
    <property type="term" value="C:cyclin-dependent protein kinase holoenzyme complex"/>
    <property type="evidence" value="ECO:0007669"/>
    <property type="project" value="TreeGrafter"/>
</dbReference>
<dbReference type="GO" id="GO:0032968">
    <property type="term" value="P:positive regulation of transcription elongation by RNA polymerase II"/>
    <property type="evidence" value="ECO:0007669"/>
    <property type="project" value="TreeGrafter"/>
</dbReference>